<dbReference type="EMBL" id="JAVXUP010000334">
    <property type="protein sequence ID" value="KAK3030583.1"/>
    <property type="molecule type" value="Genomic_DNA"/>
</dbReference>
<organism evidence="1 2">
    <name type="scientific">Escallonia herrerae</name>
    <dbReference type="NCBI Taxonomy" id="1293975"/>
    <lineage>
        <taxon>Eukaryota</taxon>
        <taxon>Viridiplantae</taxon>
        <taxon>Streptophyta</taxon>
        <taxon>Embryophyta</taxon>
        <taxon>Tracheophyta</taxon>
        <taxon>Spermatophyta</taxon>
        <taxon>Magnoliopsida</taxon>
        <taxon>eudicotyledons</taxon>
        <taxon>Gunneridae</taxon>
        <taxon>Pentapetalae</taxon>
        <taxon>asterids</taxon>
        <taxon>campanulids</taxon>
        <taxon>Escalloniales</taxon>
        <taxon>Escalloniaceae</taxon>
        <taxon>Escallonia</taxon>
    </lineage>
</organism>
<dbReference type="Proteomes" id="UP001188597">
    <property type="component" value="Unassembled WGS sequence"/>
</dbReference>
<evidence type="ECO:0000313" key="2">
    <source>
        <dbReference type="Proteomes" id="UP001188597"/>
    </source>
</evidence>
<sequence length="240" mass="26672">MAQSCHYESEYLWSEEHDLVPLKQCLKMLLASRHRLNLGETKTQHGNGSLLIWAGRILRQEVEVNDCNCSNQRTGTEVNAGILRPEKFGASAPTLQCSVLSKCNVGEKMESAESLVSPGNCLSASSGAASQAVQMKLEAPEDFRDDLDHNVLKERQKMLLSRCSLVYDGITDVCIVAPFSRNLLGFYKPLVQSDQFNAMLNHEEPLCLSCQPWLRRKSRGVFLLVAGSNPAGRTLISWEC</sequence>
<dbReference type="AlphaFoldDB" id="A0AA89B8I2"/>
<proteinExistence type="predicted"/>
<comment type="caution">
    <text evidence="1">The sequence shown here is derived from an EMBL/GenBank/DDBJ whole genome shotgun (WGS) entry which is preliminary data.</text>
</comment>
<keyword evidence="2" id="KW-1185">Reference proteome</keyword>
<reference evidence="1" key="1">
    <citation type="submission" date="2022-12" db="EMBL/GenBank/DDBJ databases">
        <title>Draft genome assemblies for two species of Escallonia (Escalloniales).</title>
        <authorList>
            <person name="Chanderbali A."/>
            <person name="Dervinis C."/>
            <person name="Anghel I."/>
            <person name="Soltis D."/>
            <person name="Soltis P."/>
            <person name="Zapata F."/>
        </authorList>
    </citation>
    <scope>NUCLEOTIDE SEQUENCE</scope>
    <source>
        <strain evidence="1">UCBG64.0493</strain>
        <tissue evidence="1">Leaf</tissue>
    </source>
</reference>
<accession>A0AA89B8I2</accession>
<name>A0AA89B8I2_9ASTE</name>
<protein>
    <submittedName>
        <fullName evidence="1">Uncharacterized protein</fullName>
    </submittedName>
</protein>
<gene>
    <name evidence="1" type="ORF">RJ639_039669</name>
</gene>
<evidence type="ECO:0000313" key="1">
    <source>
        <dbReference type="EMBL" id="KAK3030583.1"/>
    </source>
</evidence>